<evidence type="ECO:0000256" key="2">
    <source>
        <dbReference type="SAM" id="SignalP"/>
    </source>
</evidence>
<dbReference type="Proteomes" id="UP000799778">
    <property type="component" value="Unassembled WGS sequence"/>
</dbReference>
<dbReference type="PANTHER" id="PTHR36182:SF2">
    <property type="entry name" value="LYTIC POLYSACCHARIDE MONOOXYGENASE"/>
    <property type="match status" value="1"/>
</dbReference>
<dbReference type="Gene3D" id="2.70.50.70">
    <property type="match status" value="1"/>
</dbReference>
<organism evidence="3 4">
    <name type="scientific">Aaosphaeria arxii CBS 175.79</name>
    <dbReference type="NCBI Taxonomy" id="1450172"/>
    <lineage>
        <taxon>Eukaryota</taxon>
        <taxon>Fungi</taxon>
        <taxon>Dikarya</taxon>
        <taxon>Ascomycota</taxon>
        <taxon>Pezizomycotina</taxon>
        <taxon>Dothideomycetes</taxon>
        <taxon>Pleosporomycetidae</taxon>
        <taxon>Pleosporales</taxon>
        <taxon>Pleosporales incertae sedis</taxon>
        <taxon>Aaosphaeria</taxon>
    </lineage>
</organism>
<feature type="chain" id="PRO_5025614979" evidence="2">
    <location>
        <begin position="17"/>
        <end position="369"/>
    </location>
</feature>
<dbReference type="OrthoDB" id="2342176at2759"/>
<gene>
    <name evidence="3" type="ORF">BU24DRAFT_20750</name>
</gene>
<feature type="compositionally biased region" description="Low complexity" evidence="1">
    <location>
        <begin position="275"/>
        <end position="296"/>
    </location>
</feature>
<evidence type="ECO:0000313" key="4">
    <source>
        <dbReference type="Proteomes" id="UP000799778"/>
    </source>
</evidence>
<evidence type="ECO:0000313" key="3">
    <source>
        <dbReference type="EMBL" id="KAF2021413.1"/>
    </source>
</evidence>
<keyword evidence="4" id="KW-1185">Reference proteome</keyword>
<feature type="region of interest" description="Disordered" evidence="1">
    <location>
        <begin position="196"/>
        <end position="305"/>
    </location>
</feature>
<feature type="signal peptide" evidence="2">
    <location>
        <begin position="1"/>
        <end position="16"/>
    </location>
</feature>
<keyword evidence="3" id="KW-0560">Oxidoreductase</keyword>
<dbReference type="AlphaFoldDB" id="A0A6A5Y841"/>
<feature type="compositionally biased region" description="Low complexity" evidence="1">
    <location>
        <begin position="235"/>
        <end position="264"/>
    </location>
</feature>
<dbReference type="PANTHER" id="PTHR36182">
    <property type="entry name" value="PROTEIN, PUTATIVE (AFU_ORTHOLOGUE AFUA_6G10930)-RELATED"/>
    <property type="match status" value="1"/>
</dbReference>
<proteinExistence type="predicted"/>
<sequence length="369" mass="37510">MKSFATILALSASASAHMLLAFPEPFATNDNGPVNSDGSNFPCRTTNFDKAANPIKAGEKLTVRFKGGATHGGGSCQFALTPGKTPTKDSQWKVIHSVIGGCLTSEDGNLSDNAGDDAATPVDVTIPADLPDGDYVFSWSWLNKVGNREFYHNCAPVRSSGGKGSDVQAALGGKPDMFVANLPPAECENPAGQDFKFPNPGESVDTGSSAAIGDKLTGSGCEAMQKFGRGNGQLGSPAAPGGGNNSSPAPSAAPTAAPSAGPTAVPSNPGGIFAPSASSAAPQPTQTPTTPTIPNNPQNPPVNGTGVPCTNEGAVVCIGTNQFGLCDHGFAVPMQLAAGMSCSNGAITRRSIRRSPRGHLARRHGSRRI</sequence>
<dbReference type="GO" id="GO:0004497">
    <property type="term" value="F:monooxygenase activity"/>
    <property type="evidence" value="ECO:0007669"/>
    <property type="project" value="UniProtKB-KW"/>
</dbReference>
<evidence type="ECO:0000256" key="1">
    <source>
        <dbReference type="SAM" id="MobiDB-lite"/>
    </source>
</evidence>
<keyword evidence="2" id="KW-0732">Signal</keyword>
<dbReference type="EMBL" id="ML978066">
    <property type="protein sequence ID" value="KAF2021413.1"/>
    <property type="molecule type" value="Genomic_DNA"/>
</dbReference>
<name>A0A6A5Y841_9PLEO</name>
<keyword evidence="3" id="KW-0503">Monooxygenase</keyword>
<protein>
    <submittedName>
        <fullName evidence="3">Lytic polysaccharide monooxygenase</fullName>
    </submittedName>
</protein>
<reference evidence="3" key="1">
    <citation type="journal article" date="2020" name="Stud. Mycol.">
        <title>101 Dothideomycetes genomes: a test case for predicting lifestyles and emergence of pathogens.</title>
        <authorList>
            <person name="Haridas S."/>
            <person name="Albert R."/>
            <person name="Binder M."/>
            <person name="Bloem J."/>
            <person name="Labutti K."/>
            <person name="Salamov A."/>
            <person name="Andreopoulos B."/>
            <person name="Baker S."/>
            <person name="Barry K."/>
            <person name="Bills G."/>
            <person name="Bluhm B."/>
            <person name="Cannon C."/>
            <person name="Castanera R."/>
            <person name="Culley D."/>
            <person name="Daum C."/>
            <person name="Ezra D."/>
            <person name="Gonzalez J."/>
            <person name="Henrissat B."/>
            <person name="Kuo A."/>
            <person name="Liang C."/>
            <person name="Lipzen A."/>
            <person name="Lutzoni F."/>
            <person name="Magnuson J."/>
            <person name="Mondo S."/>
            <person name="Nolan M."/>
            <person name="Ohm R."/>
            <person name="Pangilinan J."/>
            <person name="Park H.-J."/>
            <person name="Ramirez L."/>
            <person name="Alfaro M."/>
            <person name="Sun H."/>
            <person name="Tritt A."/>
            <person name="Yoshinaga Y."/>
            <person name="Zwiers L.-H."/>
            <person name="Turgeon B."/>
            <person name="Goodwin S."/>
            <person name="Spatafora J."/>
            <person name="Crous P."/>
            <person name="Grigoriev I."/>
        </authorList>
    </citation>
    <scope>NUCLEOTIDE SEQUENCE</scope>
    <source>
        <strain evidence="3">CBS 175.79</strain>
    </source>
</reference>
<dbReference type="GeneID" id="54279292"/>
<dbReference type="RefSeq" id="XP_033389752.1">
    <property type="nucleotide sequence ID" value="XM_033521895.1"/>
</dbReference>
<accession>A0A6A5Y841</accession>